<comment type="caution">
    <text evidence="1">The sequence shown here is derived from an EMBL/GenBank/DDBJ whole genome shotgun (WGS) entry which is preliminary data.</text>
</comment>
<dbReference type="InterPro" id="IPR032299">
    <property type="entry name" value="DUF4843"/>
</dbReference>
<dbReference type="PROSITE" id="PS51257">
    <property type="entry name" value="PROKAR_LIPOPROTEIN"/>
    <property type="match status" value="1"/>
</dbReference>
<dbReference type="AlphaFoldDB" id="A0A2K0XEG1"/>
<evidence type="ECO:0008006" key="3">
    <source>
        <dbReference type="Google" id="ProtNLM"/>
    </source>
</evidence>
<dbReference type="Pfam" id="PF16132">
    <property type="entry name" value="DUF4843"/>
    <property type="match status" value="1"/>
</dbReference>
<dbReference type="Proteomes" id="UP000236634">
    <property type="component" value="Unassembled WGS sequence"/>
</dbReference>
<gene>
    <name evidence="1" type="ORF">BFS16_10515</name>
</gene>
<protein>
    <recommendedName>
        <fullName evidence="3">DUF4843 domain-containing protein</fullName>
    </recommendedName>
</protein>
<evidence type="ECO:0000313" key="1">
    <source>
        <dbReference type="EMBL" id="PNP92905.1"/>
    </source>
</evidence>
<organism evidence="1 2">
    <name type="scientific">Hoylesella timonensis</name>
    <dbReference type="NCBI Taxonomy" id="386414"/>
    <lineage>
        <taxon>Bacteria</taxon>
        <taxon>Pseudomonadati</taxon>
        <taxon>Bacteroidota</taxon>
        <taxon>Bacteroidia</taxon>
        <taxon>Bacteroidales</taxon>
        <taxon>Prevotellaceae</taxon>
        <taxon>Hoylesella</taxon>
    </lineage>
</organism>
<name>A0A2K0XEG1_9BACT</name>
<proteinExistence type="predicted"/>
<sequence>MIAKMKKILFPIFAIVAILSSCEEDLPLYSDQQAYLNFDIQYREDTLVNYSFAFSGGKQKDTVWIKLKTMGYLSDKPRQFKLKQIPFVKNNAEPGKHYVALNSKEIEPYLVVPANAVSVDVPIILLRDPSLDDAIYNLRIVVEPNGTFMPGYQEQNFIQVTITNKLNRPSNWSGFMNHYFGKWGPVKHQFMMDVTGKKWDAQFLQTLFADQVYTRYLQSKLKRALEKLNNERKAEGKPMLKEADGTLVTIGK</sequence>
<evidence type="ECO:0000313" key="2">
    <source>
        <dbReference type="Proteomes" id="UP000236634"/>
    </source>
</evidence>
<reference evidence="1 2" key="1">
    <citation type="submission" date="2017-03" db="EMBL/GenBank/DDBJ databases">
        <authorList>
            <person name="Afonso C.L."/>
            <person name="Miller P.J."/>
            <person name="Scott M.A."/>
            <person name="Spackman E."/>
            <person name="Goraichik I."/>
            <person name="Dimitrov K.M."/>
            <person name="Suarez D.L."/>
            <person name="Swayne D.E."/>
        </authorList>
    </citation>
    <scope>NUCLEOTIDE SEQUENCE [LARGE SCALE GENOMIC DNA]</scope>
    <source>
        <strain evidence="1 2">DNF00076</strain>
    </source>
</reference>
<accession>A0A2K0XEG1</accession>
<dbReference type="EMBL" id="NBAX01000009">
    <property type="protein sequence ID" value="PNP92905.1"/>
    <property type="molecule type" value="Genomic_DNA"/>
</dbReference>